<sequence>MSRKILKTVILSLCLFTSKYGIGQTARVIPLNTAIEMAIKLNPQTKIADLRIEKQRVLLPATRNFDSPELLFQAPTSDAFRPGIMQKFAMPQVYNQQKKAQESQIRLTETEKQITSNILRYNVKTVYNELRYLREVIRNYQRQDSLLADFVKITDVRVQVGQISRIEKLNAESQYREVQYLLDQIRAKVRSNRIQLGLLIGMPNDTTLRVSGDFDKLKFIHAVISTDTNFVQNPLTGFYRENQQLNMELLSLEKKRRLPNVIVGYLNQGDKNSPVGYRFQLGVTLPVWGWVFNSRINGAKKDVEIAQKQIALNNYELQGTYDKAVSEYRQYQEALEYYETIGLLQASEIINAAKDGYRLGSIGYYNYLLNLQQAFKIRLGYLDALRNFNQSVITLQYLKGE</sequence>
<dbReference type="Proteomes" id="UP000199306">
    <property type="component" value="Unassembled WGS sequence"/>
</dbReference>
<evidence type="ECO:0000256" key="4">
    <source>
        <dbReference type="ARBA" id="ARBA00023136"/>
    </source>
</evidence>
<dbReference type="InterPro" id="IPR051906">
    <property type="entry name" value="TolC-like"/>
</dbReference>
<keyword evidence="5" id="KW-0998">Cell outer membrane</keyword>
<dbReference type="STRING" id="1079859.SAMN04515674_11320"/>
<proteinExistence type="predicted"/>
<keyword evidence="3" id="KW-0812">Transmembrane</keyword>
<gene>
    <name evidence="6" type="ORF">SAMN04515674_11320</name>
</gene>
<dbReference type="Gene3D" id="1.20.1600.10">
    <property type="entry name" value="Outer membrane efflux proteins (OEP)"/>
    <property type="match status" value="1"/>
</dbReference>
<dbReference type="SUPFAM" id="SSF56954">
    <property type="entry name" value="Outer membrane efflux proteins (OEP)"/>
    <property type="match status" value="1"/>
</dbReference>
<dbReference type="GO" id="GO:1990281">
    <property type="term" value="C:efflux pump complex"/>
    <property type="evidence" value="ECO:0007669"/>
    <property type="project" value="TreeGrafter"/>
</dbReference>
<dbReference type="GO" id="GO:0009279">
    <property type="term" value="C:cell outer membrane"/>
    <property type="evidence" value="ECO:0007669"/>
    <property type="project" value="UniProtKB-SubCell"/>
</dbReference>
<dbReference type="PANTHER" id="PTHR30026:SF20">
    <property type="entry name" value="OUTER MEMBRANE PROTEIN TOLC"/>
    <property type="match status" value="1"/>
</dbReference>
<accession>A0A1I5WZ58</accession>
<evidence type="ECO:0000256" key="2">
    <source>
        <dbReference type="ARBA" id="ARBA00022452"/>
    </source>
</evidence>
<name>A0A1I5WZ58_9BACT</name>
<protein>
    <submittedName>
        <fullName evidence="6">Outer membrane protein TolC</fullName>
    </submittedName>
</protein>
<dbReference type="AlphaFoldDB" id="A0A1I5WZ58"/>
<keyword evidence="2" id="KW-1134">Transmembrane beta strand</keyword>
<evidence type="ECO:0000256" key="5">
    <source>
        <dbReference type="ARBA" id="ARBA00023237"/>
    </source>
</evidence>
<evidence type="ECO:0000256" key="3">
    <source>
        <dbReference type="ARBA" id="ARBA00022692"/>
    </source>
</evidence>
<evidence type="ECO:0000313" key="7">
    <source>
        <dbReference type="Proteomes" id="UP000199306"/>
    </source>
</evidence>
<organism evidence="6 7">
    <name type="scientific">Pseudarcicella hirudinis</name>
    <dbReference type="NCBI Taxonomy" id="1079859"/>
    <lineage>
        <taxon>Bacteria</taxon>
        <taxon>Pseudomonadati</taxon>
        <taxon>Bacteroidota</taxon>
        <taxon>Cytophagia</taxon>
        <taxon>Cytophagales</taxon>
        <taxon>Flectobacillaceae</taxon>
        <taxon>Pseudarcicella</taxon>
    </lineage>
</organism>
<dbReference type="PANTHER" id="PTHR30026">
    <property type="entry name" value="OUTER MEMBRANE PROTEIN TOLC"/>
    <property type="match status" value="1"/>
</dbReference>
<comment type="subcellular location">
    <subcellularLocation>
        <location evidence="1">Cell outer membrane</location>
    </subcellularLocation>
</comment>
<evidence type="ECO:0000313" key="6">
    <source>
        <dbReference type="EMBL" id="SFQ24856.1"/>
    </source>
</evidence>
<keyword evidence="7" id="KW-1185">Reference proteome</keyword>
<keyword evidence="4" id="KW-0472">Membrane</keyword>
<dbReference type="GO" id="GO:0015562">
    <property type="term" value="F:efflux transmembrane transporter activity"/>
    <property type="evidence" value="ECO:0007669"/>
    <property type="project" value="InterPro"/>
</dbReference>
<dbReference type="EMBL" id="FOXH01000013">
    <property type="protein sequence ID" value="SFQ24856.1"/>
    <property type="molecule type" value="Genomic_DNA"/>
</dbReference>
<dbReference type="RefSeq" id="WP_177219452.1">
    <property type="nucleotide sequence ID" value="NZ_FOXH01000013.1"/>
</dbReference>
<dbReference type="GO" id="GO:0015288">
    <property type="term" value="F:porin activity"/>
    <property type="evidence" value="ECO:0007669"/>
    <property type="project" value="TreeGrafter"/>
</dbReference>
<reference evidence="6 7" key="1">
    <citation type="submission" date="2016-10" db="EMBL/GenBank/DDBJ databases">
        <authorList>
            <person name="de Groot N.N."/>
        </authorList>
    </citation>
    <scope>NUCLEOTIDE SEQUENCE [LARGE SCALE GENOMIC DNA]</scope>
    <source>
        <strain evidence="7">E92,LMG 26720,CCM 7988</strain>
    </source>
</reference>
<evidence type="ECO:0000256" key="1">
    <source>
        <dbReference type="ARBA" id="ARBA00004442"/>
    </source>
</evidence>